<dbReference type="AlphaFoldDB" id="A0A6D2K184"/>
<dbReference type="EMBL" id="CACVBM020001362">
    <property type="protein sequence ID" value="CAA7047009.1"/>
    <property type="molecule type" value="Genomic_DNA"/>
</dbReference>
<feature type="region of interest" description="Disordered" evidence="1">
    <location>
        <begin position="32"/>
        <end position="75"/>
    </location>
</feature>
<name>A0A6D2K184_9BRAS</name>
<sequence>MPIGLLFFSHLASSDPEPCFHLFSNFEEEALTGTMENDEEGPSIGARPKPPKGPNPLNQSKRDLKARRKREEGEH</sequence>
<proteinExistence type="predicted"/>
<comment type="caution">
    <text evidence="2">The sequence shown here is derived from an EMBL/GenBank/DDBJ whole genome shotgun (WGS) entry which is preliminary data.</text>
</comment>
<protein>
    <submittedName>
        <fullName evidence="2">Uncharacterized protein</fullName>
    </submittedName>
</protein>
<keyword evidence="3" id="KW-1185">Reference proteome</keyword>
<accession>A0A6D2K184</accession>
<gene>
    <name evidence="2" type="ORF">MERR_LOCUS34244</name>
</gene>
<feature type="compositionally biased region" description="Acidic residues" evidence="1">
    <location>
        <begin position="32"/>
        <end position="41"/>
    </location>
</feature>
<evidence type="ECO:0000313" key="2">
    <source>
        <dbReference type="EMBL" id="CAA7047009.1"/>
    </source>
</evidence>
<evidence type="ECO:0000313" key="3">
    <source>
        <dbReference type="Proteomes" id="UP000467841"/>
    </source>
</evidence>
<organism evidence="2 3">
    <name type="scientific">Microthlaspi erraticum</name>
    <dbReference type="NCBI Taxonomy" id="1685480"/>
    <lineage>
        <taxon>Eukaryota</taxon>
        <taxon>Viridiplantae</taxon>
        <taxon>Streptophyta</taxon>
        <taxon>Embryophyta</taxon>
        <taxon>Tracheophyta</taxon>
        <taxon>Spermatophyta</taxon>
        <taxon>Magnoliopsida</taxon>
        <taxon>eudicotyledons</taxon>
        <taxon>Gunneridae</taxon>
        <taxon>Pentapetalae</taxon>
        <taxon>rosids</taxon>
        <taxon>malvids</taxon>
        <taxon>Brassicales</taxon>
        <taxon>Brassicaceae</taxon>
        <taxon>Coluteocarpeae</taxon>
        <taxon>Microthlaspi</taxon>
    </lineage>
</organism>
<evidence type="ECO:0000256" key="1">
    <source>
        <dbReference type="SAM" id="MobiDB-lite"/>
    </source>
</evidence>
<dbReference type="Proteomes" id="UP000467841">
    <property type="component" value="Unassembled WGS sequence"/>
</dbReference>
<reference evidence="2" key="1">
    <citation type="submission" date="2020-01" db="EMBL/GenBank/DDBJ databases">
        <authorList>
            <person name="Mishra B."/>
        </authorList>
    </citation>
    <scope>NUCLEOTIDE SEQUENCE [LARGE SCALE GENOMIC DNA]</scope>
</reference>